<keyword evidence="2" id="KW-1185">Reference proteome</keyword>
<dbReference type="Proteomes" id="UP000695007">
    <property type="component" value="Unplaced"/>
</dbReference>
<sequence length="244" mass="28378">MNTELVIESGLQVIGRLIDRPSVQDLDNDLFFNKLENTDIIEIKGTISSGVSILLSKLIAKCILPLQYNGLGVEVLFINTENQFQMSNLYNVVRSNVCDFHGPINVDNLVKEMLNNLKIINCYNHSQFLLILNSLDNILLKYKGIGFIIVDSISAYYWQQKDYLSYDLYLIKMLNSIKKKTIDFKVVILYTKQFNFESKKKTVYWYEESKIIRYKICLTKNENSNELICDIKSGNDKKQLHYKI</sequence>
<dbReference type="GO" id="GO:0000724">
    <property type="term" value="P:double-strand break repair via homologous recombination"/>
    <property type="evidence" value="ECO:0007669"/>
    <property type="project" value="InterPro"/>
</dbReference>
<dbReference type="InterPro" id="IPR027417">
    <property type="entry name" value="P-loop_NTPase"/>
</dbReference>
<name>A0AAJ6YHB6_9HYME</name>
<proteinExistence type="predicted"/>
<dbReference type="GeneID" id="105362320"/>
<dbReference type="PANTHER" id="PTHR46644:SF2">
    <property type="entry name" value="DNA REPAIR PROTEIN XRCC2"/>
    <property type="match status" value="1"/>
</dbReference>
<dbReference type="CDD" id="cd19490">
    <property type="entry name" value="XRCC2"/>
    <property type="match status" value="1"/>
</dbReference>
<dbReference type="SUPFAM" id="SSF52540">
    <property type="entry name" value="P-loop containing nucleoside triphosphate hydrolases"/>
    <property type="match status" value="1"/>
</dbReference>
<dbReference type="GO" id="GO:0042148">
    <property type="term" value="P:DNA strand invasion"/>
    <property type="evidence" value="ECO:0007669"/>
    <property type="project" value="TreeGrafter"/>
</dbReference>
<dbReference type="RefSeq" id="XP_011498040.1">
    <property type="nucleotide sequence ID" value="XM_011499738.1"/>
</dbReference>
<evidence type="ECO:0000259" key="1">
    <source>
        <dbReference type="Pfam" id="PF08423"/>
    </source>
</evidence>
<feature type="domain" description="Rad51-like C-terminal" evidence="1">
    <location>
        <begin position="30"/>
        <end position="200"/>
    </location>
</feature>
<protein>
    <submittedName>
        <fullName evidence="3">DNA repair protein XRCC2</fullName>
    </submittedName>
</protein>
<dbReference type="AlphaFoldDB" id="A0AAJ6YHB6"/>
<dbReference type="GO" id="GO:0005657">
    <property type="term" value="C:replication fork"/>
    <property type="evidence" value="ECO:0007669"/>
    <property type="project" value="InterPro"/>
</dbReference>
<dbReference type="KEGG" id="csol:105362320"/>
<dbReference type="Pfam" id="PF08423">
    <property type="entry name" value="Rad51"/>
    <property type="match status" value="1"/>
</dbReference>
<dbReference type="PANTHER" id="PTHR46644">
    <property type="entry name" value="DNA REPAIR PROTEIN XRCC2"/>
    <property type="match status" value="1"/>
</dbReference>
<reference evidence="3" key="1">
    <citation type="submission" date="2025-08" db="UniProtKB">
        <authorList>
            <consortium name="RefSeq"/>
        </authorList>
    </citation>
    <scope>IDENTIFICATION</scope>
</reference>
<gene>
    <name evidence="3" type="primary">LOC105362320</name>
</gene>
<dbReference type="GO" id="GO:0005813">
    <property type="term" value="C:centrosome"/>
    <property type="evidence" value="ECO:0007669"/>
    <property type="project" value="TreeGrafter"/>
</dbReference>
<dbReference type="InterPro" id="IPR013632">
    <property type="entry name" value="Rad51_C"/>
</dbReference>
<dbReference type="GO" id="GO:0000400">
    <property type="term" value="F:four-way junction DNA binding"/>
    <property type="evidence" value="ECO:0007669"/>
    <property type="project" value="TreeGrafter"/>
</dbReference>
<dbReference type="CTD" id="7516"/>
<organism evidence="2 3">
    <name type="scientific">Ceratosolen solmsi marchali</name>
    <dbReference type="NCBI Taxonomy" id="326594"/>
    <lineage>
        <taxon>Eukaryota</taxon>
        <taxon>Metazoa</taxon>
        <taxon>Ecdysozoa</taxon>
        <taxon>Arthropoda</taxon>
        <taxon>Hexapoda</taxon>
        <taxon>Insecta</taxon>
        <taxon>Pterygota</taxon>
        <taxon>Neoptera</taxon>
        <taxon>Endopterygota</taxon>
        <taxon>Hymenoptera</taxon>
        <taxon>Apocrita</taxon>
        <taxon>Proctotrupomorpha</taxon>
        <taxon>Chalcidoidea</taxon>
        <taxon>Agaonidae</taxon>
        <taxon>Agaoninae</taxon>
        <taxon>Ceratosolen</taxon>
    </lineage>
</organism>
<dbReference type="InterPro" id="IPR030547">
    <property type="entry name" value="XRCC2"/>
</dbReference>
<evidence type="ECO:0000313" key="2">
    <source>
        <dbReference type="Proteomes" id="UP000695007"/>
    </source>
</evidence>
<dbReference type="Gene3D" id="3.40.50.300">
    <property type="entry name" value="P-loop containing nucleotide triphosphate hydrolases"/>
    <property type="match status" value="1"/>
</dbReference>
<dbReference type="GO" id="GO:0033063">
    <property type="term" value="C:Rad51B-Rad51C-Rad51D-XRCC2 complex"/>
    <property type="evidence" value="ECO:0007669"/>
    <property type="project" value="InterPro"/>
</dbReference>
<accession>A0AAJ6YHB6</accession>
<feature type="non-terminal residue" evidence="3">
    <location>
        <position position="244"/>
    </location>
</feature>
<evidence type="ECO:0000313" key="3">
    <source>
        <dbReference type="RefSeq" id="XP_011498040.1"/>
    </source>
</evidence>